<dbReference type="GO" id="GO:0005730">
    <property type="term" value="C:nucleolus"/>
    <property type="evidence" value="ECO:0007669"/>
    <property type="project" value="UniProtKB-SubCell"/>
</dbReference>
<dbReference type="OrthoDB" id="2187159at2759"/>
<dbReference type="Proteomes" id="UP000282876">
    <property type="component" value="Unassembled WGS sequence"/>
</dbReference>
<keyword evidence="1" id="KW-0687">Ribonucleoprotein</keyword>
<dbReference type="InterPro" id="IPR038664">
    <property type="entry name" value="Gar1/Naf1_Cbf5-bd_sf"/>
</dbReference>
<comment type="similarity">
    <text evidence="1">Belongs to the GAR1 family.</text>
</comment>
<dbReference type="InterPro" id="IPR009000">
    <property type="entry name" value="Transl_B-barrel_sf"/>
</dbReference>
<keyword evidence="1" id="KW-0539">Nucleus</keyword>
<comment type="function">
    <text evidence="1">Required for ribosome biogenesis. Part of a complex which catalyzes pseudouridylation of rRNA. This involves the isomerization of uridine such that the ribose is subsequently attached to C5, instead of the normal N1. Pseudouridine ("psi") residues may serve to stabilize the conformation of rRNAs.</text>
</comment>
<keyword evidence="1" id="KW-0698">rRNA processing</keyword>
<dbReference type="GO" id="GO:0003723">
    <property type="term" value="F:RNA binding"/>
    <property type="evidence" value="ECO:0007669"/>
    <property type="project" value="UniProtKB-KW"/>
</dbReference>
<keyword evidence="1" id="KW-0694">RNA-binding</keyword>
<dbReference type="AlphaFoldDB" id="A0A437AJT4"/>
<dbReference type="EMBL" id="RCSS01000576">
    <property type="protein sequence ID" value="RVD91296.1"/>
    <property type="molecule type" value="Genomic_DNA"/>
</dbReference>
<reference evidence="3 4" key="1">
    <citation type="submission" date="2018-10" db="EMBL/GenBank/DDBJ databases">
        <title>Draft genome sequence of the microsporidian Tubulinosema ratisbonensis.</title>
        <authorList>
            <person name="Polonais V."/>
            <person name="Peyretaillade E."/>
            <person name="Niehus S."/>
            <person name="Wawrzyniak I."/>
            <person name="Franchet A."/>
            <person name="Gaspin C."/>
            <person name="Reichstadt M."/>
            <person name="Belser C."/>
            <person name="Labadie K."/>
            <person name="Delbac F."/>
            <person name="Ferrandon D."/>
        </authorList>
    </citation>
    <scope>NUCLEOTIDE SEQUENCE [LARGE SCALE GENOMIC DNA]</scope>
    <source>
        <strain evidence="3 4">Franzen</strain>
    </source>
</reference>
<dbReference type="GO" id="GO:1990904">
    <property type="term" value="C:ribonucleoprotein complex"/>
    <property type="evidence" value="ECO:0007669"/>
    <property type="project" value="UniProtKB-KW"/>
</dbReference>
<dbReference type="InterPro" id="IPR007504">
    <property type="entry name" value="H/ACA_rnp_Gar1/Naf1"/>
</dbReference>
<name>A0A437AJT4_9MICR</name>
<sequence>MSFQQRKKFTRNFNDETGNKVPLGKLIHTCSTDLVLVLTNQNIPFPNAPVYWKDTKIGMVDEVFGQLNNVYLSVKLDKVFDIKKYKKREDFFGLENKFIKKERFLSRTDEQKVKEKKDKKEVKDKGKRDYSRNNDRKREFGKRNYDENKRNDRKESRFIENKDGKKERNDFGKKERFDRK</sequence>
<feature type="non-terminal residue" evidence="3">
    <location>
        <position position="180"/>
    </location>
</feature>
<evidence type="ECO:0000256" key="1">
    <source>
        <dbReference type="RuleBase" id="RU364004"/>
    </source>
</evidence>
<dbReference type="VEuPathDB" id="MicrosporidiaDB:TUBRATIS_22540"/>
<comment type="caution">
    <text evidence="3">The sequence shown here is derived from an EMBL/GenBank/DDBJ whole genome shotgun (WGS) entry which is preliminary data.</text>
</comment>
<feature type="region of interest" description="Disordered" evidence="2">
    <location>
        <begin position="115"/>
        <end position="180"/>
    </location>
</feature>
<dbReference type="Pfam" id="PF04410">
    <property type="entry name" value="Gar1"/>
    <property type="match status" value="1"/>
</dbReference>
<keyword evidence="1" id="KW-0690">Ribosome biogenesis</keyword>
<dbReference type="SUPFAM" id="SSF50447">
    <property type="entry name" value="Translation proteins"/>
    <property type="match status" value="1"/>
</dbReference>
<gene>
    <name evidence="3" type="ORF">TUBRATIS_22540</name>
</gene>
<comment type="subunit">
    <text evidence="1">Component of the small nucleolar ribonucleoprotein particles containing H/ACA-type snoRNAs (H/ACA snoRNPs).</text>
</comment>
<evidence type="ECO:0000313" key="3">
    <source>
        <dbReference type="EMBL" id="RVD91296.1"/>
    </source>
</evidence>
<evidence type="ECO:0000313" key="4">
    <source>
        <dbReference type="Proteomes" id="UP000282876"/>
    </source>
</evidence>
<comment type="subcellular location">
    <subcellularLocation>
        <location evidence="1">Nucleus</location>
        <location evidence="1">Nucleolus</location>
    </subcellularLocation>
</comment>
<proteinExistence type="inferred from homology"/>
<dbReference type="GO" id="GO:0001522">
    <property type="term" value="P:pseudouridine synthesis"/>
    <property type="evidence" value="ECO:0007669"/>
    <property type="project" value="InterPro"/>
</dbReference>
<accession>A0A437AJT4</accession>
<dbReference type="GO" id="GO:0006364">
    <property type="term" value="P:rRNA processing"/>
    <property type="evidence" value="ECO:0007669"/>
    <property type="project" value="UniProtKB-KW"/>
</dbReference>
<organism evidence="3 4">
    <name type="scientific">Tubulinosema ratisbonensis</name>
    <dbReference type="NCBI Taxonomy" id="291195"/>
    <lineage>
        <taxon>Eukaryota</taxon>
        <taxon>Fungi</taxon>
        <taxon>Fungi incertae sedis</taxon>
        <taxon>Microsporidia</taxon>
        <taxon>Tubulinosematoidea</taxon>
        <taxon>Tubulinosematidae</taxon>
        <taxon>Tubulinosema</taxon>
    </lineage>
</organism>
<keyword evidence="4" id="KW-1185">Reference proteome</keyword>
<protein>
    <recommendedName>
        <fullName evidence="1">H/ACA ribonucleoprotein complex subunit</fullName>
    </recommendedName>
</protein>
<dbReference type="Gene3D" id="2.40.10.230">
    <property type="entry name" value="Probable tRNA pseudouridine synthase domain"/>
    <property type="match status" value="1"/>
</dbReference>
<dbReference type="STRING" id="291195.A0A437AJT4"/>
<evidence type="ECO:0000256" key="2">
    <source>
        <dbReference type="SAM" id="MobiDB-lite"/>
    </source>
</evidence>